<dbReference type="EMBL" id="JAHWGI010000256">
    <property type="protein sequence ID" value="KAK3911285.1"/>
    <property type="molecule type" value="Genomic_DNA"/>
</dbReference>
<organism evidence="1 2">
    <name type="scientific">Frankliniella fusca</name>
    <dbReference type="NCBI Taxonomy" id="407009"/>
    <lineage>
        <taxon>Eukaryota</taxon>
        <taxon>Metazoa</taxon>
        <taxon>Ecdysozoa</taxon>
        <taxon>Arthropoda</taxon>
        <taxon>Hexapoda</taxon>
        <taxon>Insecta</taxon>
        <taxon>Pterygota</taxon>
        <taxon>Neoptera</taxon>
        <taxon>Paraneoptera</taxon>
        <taxon>Thysanoptera</taxon>
        <taxon>Terebrantia</taxon>
        <taxon>Thripoidea</taxon>
        <taxon>Thripidae</taxon>
        <taxon>Frankliniella</taxon>
    </lineage>
</organism>
<accession>A0AAE1L9I6</accession>
<evidence type="ECO:0000313" key="2">
    <source>
        <dbReference type="Proteomes" id="UP001219518"/>
    </source>
</evidence>
<reference evidence="1" key="2">
    <citation type="journal article" date="2023" name="BMC Genomics">
        <title>Pest status, molecular evolution, and epigenetic factors derived from the genome assembly of Frankliniella fusca, a thysanopteran phytovirus vector.</title>
        <authorList>
            <person name="Catto M.A."/>
            <person name="Labadie P.E."/>
            <person name="Jacobson A.L."/>
            <person name="Kennedy G.G."/>
            <person name="Srinivasan R."/>
            <person name="Hunt B.G."/>
        </authorList>
    </citation>
    <scope>NUCLEOTIDE SEQUENCE</scope>
    <source>
        <strain evidence="1">PL_HMW_Pooled</strain>
    </source>
</reference>
<evidence type="ECO:0000313" key="1">
    <source>
        <dbReference type="EMBL" id="KAK3911285.1"/>
    </source>
</evidence>
<protein>
    <submittedName>
        <fullName evidence="1">Dynein heavy chain, cytoplasmic</fullName>
    </submittedName>
</protein>
<proteinExistence type="predicted"/>
<dbReference type="AlphaFoldDB" id="A0AAE1L9I6"/>
<dbReference type="Proteomes" id="UP001219518">
    <property type="component" value="Unassembled WGS sequence"/>
</dbReference>
<reference evidence="1" key="1">
    <citation type="submission" date="2021-07" db="EMBL/GenBank/DDBJ databases">
        <authorList>
            <person name="Catto M.A."/>
            <person name="Jacobson A."/>
            <person name="Kennedy G."/>
            <person name="Labadie P."/>
            <person name="Hunt B.G."/>
            <person name="Srinivasan R."/>
        </authorList>
    </citation>
    <scope>NUCLEOTIDE SEQUENCE</scope>
    <source>
        <strain evidence="1">PL_HMW_Pooled</strain>
        <tissue evidence="1">Head</tissue>
    </source>
</reference>
<name>A0AAE1L9I6_9NEOP</name>
<comment type="caution">
    <text evidence="1">The sequence shown here is derived from an EMBL/GenBank/DDBJ whole genome shotgun (WGS) entry which is preliminary data.</text>
</comment>
<gene>
    <name evidence="1" type="ORF">KUF71_021066</name>
</gene>
<sequence>MCAFNDDDNNNDYLCSEVCAQRVRGSGRSCCRSSGFLPALPCMSSGAGAYANALAGWETLHGAVHNPSKHAQTPKAPKTPTYLDAALLAAALTSVGLKRKMSGTTKYQV</sequence>
<keyword evidence="2" id="KW-1185">Reference proteome</keyword>